<organism evidence="9 10">
    <name type="scientific">Amycolatopsis dendrobii</name>
    <dbReference type="NCBI Taxonomy" id="2760662"/>
    <lineage>
        <taxon>Bacteria</taxon>
        <taxon>Bacillati</taxon>
        <taxon>Actinomycetota</taxon>
        <taxon>Actinomycetes</taxon>
        <taxon>Pseudonocardiales</taxon>
        <taxon>Pseudonocardiaceae</taxon>
        <taxon>Amycolatopsis</taxon>
    </lineage>
</organism>
<evidence type="ECO:0000256" key="4">
    <source>
        <dbReference type="ARBA" id="ARBA00022723"/>
    </source>
</evidence>
<evidence type="ECO:0000256" key="3">
    <source>
        <dbReference type="ARBA" id="ARBA00022490"/>
    </source>
</evidence>
<dbReference type="InterPro" id="IPR023214">
    <property type="entry name" value="HAD_sf"/>
</dbReference>
<accession>A0A7W3VWT3</accession>
<evidence type="ECO:0000256" key="2">
    <source>
        <dbReference type="ARBA" id="ARBA00005628"/>
    </source>
</evidence>
<evidence type="ECO:0000256" key="1">
    <source>
        <dbReference type="ARBA" id="ARBA00004496"/>
    </source>
</evidence>
<keyword evidence="4" id="KW-0479">Metal-binding</keyword>
<dbReference type="Gene3D" id="3.90.550.10">
    <property type="entry name" value="Spore Coat Polysaccharide Biosynthesis Protein SpsA, Chain A"/>
    <property type="match status" value="1"/>
</dbReference>
<reference evidence="9 10" key="1">
    <citation type="submission" date="2020-08" db="EMBL/GenBank/DDBJ databases">
        <title>Amycolatopsis sp. nov. DR6-1 isolated from Dendrobium heterocarpum.</title>
        <authorList>
            <person name="Tedsree N."/>
            <person name="Kuncharoen N."/>
            <person name="Likhitwitayawuid K."/>
            <person name="Tanasupawat S."/>
        </authorList>
    </citation>
    <scope>NUCLEOTIDE SEQUENCE [LARGE SCALE GENOMIC DNA]</scope>
    <source>
        <strain evidence="9 10">DR6-1</strain>
    </source>
</reference>
<dbReference type="InterPro" id="IPR001173">
    <property type="entry name" value="Glyco_trans_2-like"/>
</dbReference>
<evidence type="ECO:0000259" key="8">
    <source>
        <dbReference type="Pfam" id="PF00535"/>
    </source>
</evidence>
<dbReference type="PANTHER" id="PTHR42891">
    <property type="entry name" value="D-GLYCERO-BETA-D-MANNO-HEPTOSE-1,7-BISPHOSPHATE 7-PHOSPHATASE"/>
    <property type="match status" value="1"/>
</dbReference>
<dbReference type="EMBL" id="JACGZW010000005">
    <property type="protein sequence ID" value="MBB1154555.1"/>
    <property type="molecule type" value="Genomic_DNA"/>
</dbReference>
<dbReference type="InterPro" id="IPR006549">
    <property type="entry name" value="HAD-SF_hydro_IIIA"/>
</dbReference>
<evidence type="ECO:0000256" key="7">
    <source>
        <dbReference type="ARBA" id="ARBA00031828"/>
    </source>
</evidence>
<dbReference type="GO" id="GO:0005975">
    <property type="term" value="P:carbohydrate metabolic process"/>
    <property type="evidence" value="ECO:0007669"/>
    <property type="project" value="InterPro"/>
</dbReference>
<keyword evidence="5 9" id="KW-0378">Hydrolase</keyword>
<dbReference type="AlphaFoldDB" id="A0A7W3VWT3"/>
<dbReference type="NCBIfam" id="TIGR01509">
    <property type="entry name" value="HAD-SF-IA-v3"/>
    <property type="match status" value="1"/>
</dbReference>
<gene>
    <name evidence="9" type="ORF">H4281_15555</name>
</gene>
<comment type="caution">
    <text evidence="9">The sequence shown here is derived from an EMBL/GenBank/DDBJ whole genome shotgun (WGS) entry which is preliminary data.</text>
</comment>
<dbReference type="Pfam" id="PF00535">
    <property type="entry name" value="Glycos_transf_2"/>
    <property type="match status" value="1"/>
</dbReference>
<dbReference type="NCBIfam" id="TIGR01656">
    <property type="entry name" value="Histidinol-ppas"/>
    <property type="match status" value="1"/>
</dbReference>
<evidence type="ECO:0000256" key="6">
    <source>
        <dbReference type="ARBA" id="ARBA00023277"/>
    </source>
</evidence>
<evidence type="ECO:0000313" key="9">
    <source>
        <dbReference type="EMBL" id="MBB1154555.1"/>
    </source>
</evidence>
<dbReference type="Proteomes" id="UP000526734">
    <property type="component" value="Unassembled WGS sequence"/>
</dbReference>
<protein>
    <recommendedName>
        <fullName evidence="7">D,D-heptose 1,7-bisphosphate phosphatase</fullName>
    </recommendedName>
</protein>
<dbReference type="InterPro" id="IPR004446">
    <property type="entry name" value="Heptose_bisP_phosphatase"/>
</dbReference>
<dbReference type="InterPro" id="IPR036412">
    <property type="entry name" value="HAD-like_sf"/>
</dbReference>
<dbReference type="GO" id="GO:0046872">
    <property type="term" value="F:metal ion binding"/>
    <property type="evidence" value="ECO:0007669"/>
    <property type="project" value="UniProtKB-KW"/>
</dbReference>
<dbReference type="GO" id="GO:0005737">
    <property type="term" value="C:cytoplasm"/>
    <property type="evidence" value="ECO:0007669"/>
    <property type="project" value="UniProtKB-SubCell"/>
</dbReference>
<dbReference type="CDD" id="cd07503">
    <property type="entry name" value="HAD_HisB-N"/>
    <property type="match status" value="1"/>
</dbReference>
<dbReference type="InterPro" id="IPR029044">
    <property type="entry name" value="Nucleotide-diphossugar_trans"/>
</dbReference>
<evidence type="ECO:0000313" key="10">
    <source>
        <dbReference type="Proteomes" id="UP000526734"/>
    </source>
</evidence>
<name>A0A7W3VWT3_9PSEU</name>
<dbReference type="SUPFAM" id="SSF56784">
    <property type="entry name" value="HAD-like"/>
    <property type="match status" value="1"/>
</dbReference>
<dbReference type="PANTHER" id="PTHR42891:SF1">
    <property type="entry name" value="D-GLYCERO-BETA-D-MANNO-HEPTOSE-1,7-BISPHOSPHATE 7-PHOSPHATASE"/>
    <property type="match status" value="1"/>
</dbReference>
<dbReference type="SUPFAM" id="SSF53448">
    <property type="entry name" value="Nucleotide-diphospho-sugar transferases"/>
    <property type="match status" value="1"/>
</dbReference>
<dbReference type="Gene3D" id="3.40.50.1000">
    <property type="entry name" value="HAD superfamily/HAD-like"/>
    <property type="match status" value="1"/>
</dbReference>
<feature type="domain" description="Glycosyltransferase 2-like" evidence="8">
    <location>
        <begin position="16"/>
        <end position="132"/>
    </location>
</feature>
<dbReference type="NCBIfam" id="TIGR01662">
    <property type="entry name" value="HAD-SF-IIIA"/>
    <property type="match status" value="1"/>
</dbReference>
<keyword evidence="6" id="KW-0119">Carbohydrate metabolism</keyword>
<dbReference type="GO" id="GO:0016791">
    <property type="term" value="F:phosphatase activity"/>
    <property type="evidence" value="ECO:0007669"/>
    <property type="project" value="InterPro"/>
</dbReference>
<proteinExistence type="inferred from homology"/>
<keyword evidence="3" id="KW-0963">Cytoplasm</keyword>
<keyword evidence="10" id="KW-1185">Reference proteome</keyword>
<comment type="similarity">
    <text evidence="2">Belongs to the GmhB family.</text>
</comment>
<dbReference type="InterPro" id="IPR006543">
    <property type="entry name" value="Histidinol-phos"/>
</dbReference>
<dbReference type="Pfam" id="PF13242">
    <property type="entry name" value="Hydrolase_like"/>
    <property type="match status" value="1"/>
</dbReference>
<comment type="subcellular location">
    <subcellularLocation>
        <location evidence="1">Cytoplasm</location>
    </subcellularLocation>
</comment>
<dbReference type="InterPro" id="IPR006439">
    <property type="entry name" value="HAD-SF_hydro_IA"/>
</dbReference>
<sequence length="494" mass="52864">MRGKPARVNTFPDYAVVIPTTGRPALRTLLDTLGAAKGPGPAEVIVVDDRPQGNVLETPEGVRVLRSYGRGPAAARNVGWRAAKSDWIAFVDDDVVLAADWPARLVADLARLPPEAAASQARIVVPLPGNRKPTDDERGTAGLETARWITADMAYRRSALVESGGFDERFPRAFREDSDLALRVVLNGHRIERGERVTTHPARRSGFFASVKAQRGNADNARMRYKHGVLWRQRTGAGSGMLGRHALTVATAAVAALAPRKRRVALAAWAGLTGAFAAQRIRSGPAAPGEIARMLVTSALIPPAACYHRLRGEIAARRSLAPQAVLFDRDDTLIHDIPYLADPEQVRPVDGAVGLVRQLRRKGVRVGVVSNQSGVAKGLIEPVQLTAVNARVDELFGEFGTWQVCPHDADDGCGCRKPSPELVRRAAKELSVDPSRCVVIGDTGADVEAGLAAGARAVLVPTARTLPAEIDRARREALVARDLADALRQAGVGT</sequence>
<evidence type="ECO:0000256" key="5">
    <source>
        <dbReference type="ARBA" id="ARBA00022801"/>
    </source>
</evidence>
<dbReference type="RefSeq" id="WP_182891628.1">
    <property type="nucleotide sequence ID" value="NZ_JACGZW010000005.1"/>
</dbReference>